<proteinExistence type="predicted"/>
<protein>
    <submittedName>
        <fullName evidence="1">Uncharacterized protein</fullName>
    </submittedName>
</protein>
<name>A0A0A9FTS2_ARUDO</name>
<evidence type="ECO:0000313" key="1">
    <source>
        <dbReference type="EMBL" id="JAE15642.1"/>
    </source>
</evidence>
<sequence length="18" mass="2154">MLSFSQLSLSINPHHEWK</sequence>
<dbReference type="AlphaFoldDB" id="A0A0A9FTS2"/>
<reference evidence="1" key="1">
    <citation type="submission" date="2014-09" db="EMBL/GenBank/DDBJ databases">
        <authorList>
            <person name="Magalhaes I.L.F."/>
            <person name="Oliveira U."/>
            <person name="Santos F.R."/>
            <person name="Vidigal T.H.D.A."/>
            <person name="Brescovit A.D."/>
            <person name="Santos A.J."/>
        </authorList>
    </citation>
    <scope>NUCLEOTIDE SEQUENCE</scope>
    <source>
        <tissue evidence="1">Shoot tissue taken approximately 20 cm above the soil surface</tissue>
    </source>
</reference>
<reference evidence="1" key="2">
    <citation type="journal article" date="2015" name="Data Brief">
        <title>Shoot transcriptome of the giant reed, Arundo donax.</title>
        <authorList>
            <person name="Barrero R.A."/>
            <person name="Guerrero F.D."/>
            <person name="Moolhuijzen P."/>
            <person name="Goolsby J.A."/>
            <person name="Tidwell J."/>
            <person name="Bellgard S.E."/>
            <person name="Bellgard M.I."/>
        </authorList>
    </citation>
    <scope>NUCLEOTIDE SEQUENCE</scope>
    <source>
        <tissue evidence="1">Shoot tissue taken approximately 20 cm above the soil surface</tissue>
    </source>
</reference>
<organism evidence="1">
    <name type="scientific">Arundo donax</name>
    <name type="common">Giant reed</name>
    <name type="synonym">Donax arundinaceus</name>
    <dbReference type="NCBI Taxonomy" id="35708"/>
    <lineage>
        <taxon>Eukaryota</taxon>
        <taxon>Viridiplantae</taxon>
        <taxon>Streptophyta</taxon>
        <taxon>Embryophyta</taxon>
        <taxon>Tracheophyta</taxon>
        <taxon>Spermatophyta</taxon>
        <taxon>Magnoliopsida</taxon>
        <taxon>Liliopsida</taxon>
        <taxon>Poales</taxon>
        <taxon>Poaceae</taxon>
        <taxon>PACMAD clade</taxon>
        <taxon>Arundinoideae</taxon>
        <taxon>Arundineae</taxon>
        <taxon>Arundo</taxon>
    </lineage>
</organism>
<dbReference type="EMBL" id="GBRH01182254">
    <property type="protein sequence ID" value="JAE15642.1"/>
    <property type="molecule type" value="Transcribed_RNA"/>
</dbReference>
<accession>A0A0A9FTS2</accession>